<dbReference type="KEGG" id="spar:SPRG_20262"/>
<proteinExistence type="predicted"/>
<dbReference type="EMBL" id="KK583213">
    <property type="protein sequence ID" value="KDO28104.1"/>
    <property type="molecule type" value="Genomic_DNA"/>
</dbReference>
<evidence type="ECO:0000313" key="3">
    <source>
        <dbReference type="Proteomes" id="UP000030745"/>
    </source>
</evidence>
<feature type="non-terminal residue" evidence="2">
    <location>
        <position position="1"/>
    </location>
</feature>
<dbReference type="VEuPathDB" id="FungiDB:SPRG_20262"/>
<reference evidence="2 3" key="1">
    <citation type="journal article" date="2013" name="PLoS Genet.">
        <title>Distinctive expansion of potential virulence genes in the genome of the oomycete fish pathogen Saprolegnia parasitica.</title>
        <authorList>
            <person name="Jiang R.H."/>
            <person name="de Bruijn I."/>
            <person name="Haas B.J."/>
            <person name="Belmonte R."/>
            <person name="Lobach L."/>
            <person name="Christie J."/>
            <person name="van den Ackerveken G."/>
            <person name="Bottin A."/>
            <person name="Bulone V."/>
            <person name="Diaz-Moreno S.M."/>
            <person name="Dumas B."/>
            <person name="Fan L."/>
            <person name="Gaulin E."/>
            <person name="Govers F."/>
            <person name="Grenville-Briggs L.J."/>
            <person name="Horner N.R."/>
            <person name="Levin J.Z."/>
            <person name="Mammella M."/>
            <person name="Meijer H.J."/>
            <person name="Morris P."/>
            <person name="Nusbaum C."/>
            <person name="Oome S."/>
            <person name="Phillips A.J."/>
            <person name="van Rooyen D."/>
            <person name="Rzeszutek E."/>
            <person name="Saraiva M."/>
            <person name="Secombes C.J."/>
            <person name="Seidl M.F."/>
            <person name="Snel B."/>
            <person name="Stassen J.H."/>
            <person name="Sykes S."/>
            <person name="Tripathy S."/>
            <person name="van den Berg H."/>
            <person name="Vega-Arreguin J.C."/>
            <person name="Wawra S."/>
            <person name="Young S.K."/>
            <person name="Zeng Q."/>
            <person name="Dieguez-Uribeondo J."/>
            <person name="Russ C."/>
            <person name="Tyler B.M."/>
            <person name="van West P."/>
        </authorList>
    </citation>
    <scope>NUCLEOTIDE SEQUENCE [LARGE SCALE GENOMIC DNA]</scope>
    <source>
        <strain evidence="2 3">CBS 223.65</strain>
    </source>
</reference>
<dbReference type="Proteomes" id="UP000030745">
    <property type="component" value="Unassembled WGS sequence"/>
</dbReference>
<name>A0A067CBG7_SAPPC</name>
<organism evidence="2 3">
    <name type="scientific">Saprolegnia parasitica (strain CBS 223.65)</name>
    <dbReference type="NCBI Taxonomy" id="695850"/>
    <lineage>
        <taxon>Eukaryota</taxon>
        <taxon>Sar</taxon>
        <taxon>Stramenopiles</taxon>
        <taxon>Oomycota</taxon>
        <taxon>Saprolegniomycetes</taxon>
        <taxon>Saprolegniales</taxon>
        <taxon>Saprolegniaceae</taxon>
        <taxon>Saprolegnia</taxon>
    </lineage>
</organism>
<dbReference type="GeneID" id="24141453"/>
<sequence length="70" mass="7361">AVNALLVCLGGIFAPKWPTLICAKPTTRWSRTGLIWGFSSTTTIPNRPSTTTSSTSSPTSTATAACLCTW</sequence>
<feature type="chain" id="PRO_5001638358" evidence="1">
    <location>
        <begin position="24"/>
        <end position="70"/>
    </location>
</feature>
<accession>A0A067CBG7</accession>
<protein>
    <submittedName>
        <fullName evidence="2">Uncharacterized protein</fullName>
    </submittedName>
</protein>
<evidence type="ECO:0000256" key="1">
    <source>
        <dbReference type="SAM" id="SignalP"/>
    </source>
</evidence>
<gene>
    <name evidence="2" type="ORF">SPRG_20262</name>
</gene>
<dbReference type="AlphaFoldDB" id="A0A067CBG7"/>
<feature type="signal peptide" evidence="1">
    <location>
        <begin position="1"/>
        <end position="23"/>
    </location>
</feature>
<evidence type="ECO:0000313" key="2">
    <source>
        <dbReference type="EMBL" id="KDO28104.1"/>
    </source>
</evidence>
<keyword evidence="3" id="KW-1185">Reference proteome</keyword>
<keyword evidence="1" id="KW-0732">Signal</keyword>
<dbReference type="RefSeq" id="XP_012201245.1">
    <property type="nucleotide sequence ID" value="XM_012345855.1"/>
</dbReference>